<keyword evidence="3" id="KW-1185">Reference proteome</keyword>
<gene>
    <name evidence="2" type="ORF">NCTC13652_00512</name>
</gene>
<dbReference type="Pfam" id="PF17940">
    <property type="entry name" value="TetR_C_31"/>
    <property type="match status" value="1"/>
</dbReference>
<protein>
    <recommendedName>
        <fullName evidence="1">Tetracyclin repressor-like C-terminal group 31 domain-containing protein</fullName>
    </recommendedName>
</protein>
<evidence type="ECO:0000313" key="3">
    <source>
        <dbReference type="Proteomes" id="UP000277858"/>
    </source>
</evidence>
<feature type="domain" description="Tetracyclin repressor-like C-terminal group 31" evidence="1">
    <location>
        <begin position="3"/>
        <end position="95"/>
    </location>
</feature>
<reference evidence="2 3" key="1">
    <citation type="submission" date="2018-12" db="EMBL/GenBank/DDBJ databases">
        <authorList>
            <consortium name="Pathogen Informatics"/>
        </authorList>
    </citation>
    <scope>NUCLEOTIDE SEQUENCE [LARGE SCALE GENOMIC DNA]</scope>
    <source>
        <strain evidence="2 3">NCTC13652</strain>
    </source>
</reference>
<dbReference type="Gene3D" id="1.10.357.10">
    <property type="entry name" value="Tetracycline Repressor, domain 2"/>
    <property type="match status" value="1"/>
</dbReference>
<dbReference type="OrthoDB" id="3722897at2"/>
<sequence length="100" mass="11226">MIAAIAGVIMSGIRDDAGDLVLNHELYTIAARRPEFRDIAERWIQRSRTALEQHLPPDLARDVDAYIEGLTLHGALAPNHPSMSQVVHSLRRILQDPDHE</sequence>
<name>A0A3S4YMP7_9ACTN</name>
<dbReference type="InterPro" id="IPR036271">
    <property type="entry name" value="Tet_transcr_reg_TetR-rel_C_sf"/>
</dbReference>
<dbReference type="SUPFAM" id="SSF48498">
    <property type="entry name" value="Tetracyclin repressor-like, C-terminal domain"/>
    <property type="match status" value="1"/>
</dbReference>
<dbReference type="STRING" id="1122997.GCA_000425285_02568"/>
<dbReference type="Proteomes" id="UP000277858">
    <property type="component" value="Chromosome"/>
</dbReference>
<evidence type="ECO:0000313" key="2">
    <source>
        <dbReference type="EMBL" id="VEI02338.1"/>
    </source>
</evidence>
<dbReference type="EMBL" id="LR134473">
    <property type="protein sequence ID" value="VEI02338.1"/>
    <property type="molecule type" value="Genomic_DNA"/>
</dbReference>
<proteinExistence type="predicted"/>
<organism evidence="2 3">
    <name type="scientific">Acidipropionibacterium jensenii</name>
    <dbReference type="NCBI Taxonomy" id="1749"/>
    <lineage>
        <taxon>Bacteria</taxon>
        <taxon>Bacillati</taxon>
        <taxon>Actinomycetota</taxon>
        <taxon>Actinomycetes</taxon>
        <taxon>Propionibacteriales</taxon>
        <taxon>Propionibacteriaceae</taxon>
        <taxon>Acidipropionibacterium</taxon>
    </lineage>
</organism>
<accession>A0A3S4YMP7</accession>
<dbReference type="InterPro" id="IPR041583">
    <property type="entry name" value="TetR_C_31"/>
</dbReference>
<evidence type="ECO:0000259" key="1">
    <source>
        <dbReference type="Pfam" id="PF17940"/>
    </source>
</evidence>
<dbReference type="AlphaFoldDB" id="A0A3S4YMP7"/>